<feature type="binding site" evidence="9">
    <location>
        <position position="178"/>
    </location>
    <ligand>
        <name>1-deoxy-D-xylulose 5-phosphate</name>
        <dbReference type="ChEBI" id="CHEBI:57792"/>
    </ligand>
</feature>
<feature type="binding site" evidence="9">
    <location>
        <position position="223"/>
    </location>
    <ligand>
        <name>1-deoxy-D-xylulose 5-phosphate</name>
        <dbReference type="ChEBI" id="CHEBI:57792"/>
    </ligand>
</feature>
<keyword evidence="3 9" id="KW-0479">Metal-binding</keyword>
<evidence type="ECO:0000256" key="6">
    <source>
        <dbReference type="ARBA" id="ARBA00023211"/>
    </source>
</evidence>
<dbReference type="PIRSF" id="PIRSF006205">
    <property type="entry name" value="Dxp_reductismrs"/>
    <property type="match status" value="1"/>
</dbReference>
<dbReference type="InterPro" id="IPR036291">
    <property type="entry name" value="NAD(P)-bd_dom_sf"/>
</dbReference>
<dbReference type="PANTHER" id="PTHR30525">
    <property type="entry name" value="1-DEOXY-D-XYLULOSE 5-PHOSPHATE REDUCTOISOMERASE"/>
    <property type="match status" value="1"/>
</dbReference>
<feature type="binding site" evidence="9">
    <location>
        <position position="126"/>
    </location>
    <ligand>
        <name>NADPH</name>
        <dbReference type="ChEBI" id="CHEBI:57783"/>
    </ligand>
</feature>
<protein>
    <recommendedName>
        <fullName evidence="9">1-deoxy-D-xylulose 5-phosphate reductoisomerase</fullName>
        <shortName evidence="9">DXP reductoisomerase</shortName>
        <ecNumber evidence="9">1.1.1.267</ecNumber>
    </recommendedName>
    <alternativeName>
        <fullName evidence="9">1-deoxyxylulose-5-phosphate reductoisomerase</fullName>
    </alternativeName>
    <alternativeName>
        <fullName evidence="9">2-C-methyl-D-erythritol 4-phosphate synthase</fullName>
    </alternativeName>
</protein>
<dbReference type="PANTHER" id="PTHR30525:SF0">
    <property type="entry name" value="1-DEOXY-D-XYLULOSE 5-PHOSPHATE REDUCTOISOMERASE, CHLOROPLASTIC"/>
    <property type="match status" value="1"/>
</dbReference>
<evidence type="ECO:0000256" key="2">
    <source>
        <dbReference type="ARBA" id="ARBA00006825"/>
    </source>
</evidence>
<keyword evidence="6 9" id="KW-0464">Manganese</keyword>
<dbReference type="GO" id="GO:0070402">
    <property type="term" value="F:NADPH binding"/>
    <property type="evidence" value="ECO:0007669"/>
    <property type="project" value="InterPro"/>
</dbReference>
<evidence type="ECO:0000256" key="8">
    <source>
        <dbReference type="ARBA" id="ARBA00048543"/>
    </source>
</evidence>
<feature type="binding site" evidence="9">
    <location>
        <position position="12"/>
    </location>
    <ligand>
        <name>NADPH</name>
        <dbReference type="ChEBI" id="CHEBI:57783"/>
    </ligand>
</feature>
<feature type="domain" description="DXP reductoisomerase C-terminal" evidence="12">
    <location>
        <begin position="263"/>
        <end position="379"/>
    </location>
</feature>
<evidence type="ECO:0000256" key="9">
    <source>
        <dbReference type="HAMAP-Rule" id="MF_00183"/>
    </source>
</evidence>
<feature type="binding site" evidence="9">
    <location>
        <position position="40"/>
    </location>
    <ligand>
        <name>NADPH</name>
        <dbReference type="ChEBI" id="CHEBI:57783"/>
    </ligand>
</feature>
<keyword evidence="14" id="KW-1185">Reference proteome</keyword>
<dbReference type="GO" id="GO:0030145">
    <property type="term" value="F:manganese ion binding"/>
    <property type="evidence" value="ECO:0007669"/>
    <property type="project" value="TreeGrafter"/>
</dbReference>
<keyword evidence="5 9" id="KW-0560">Oxidoreductase</keyword>
<feature type="binding site" evidence="9">
    <location>
        <position position="220"/>
    </location>
    <ligand>
        <name>1-deoxy-D-xylulose 5-phosphate</name>
        <dbReference type="ChEBI" id="CHEBI:57792"/>
    </ligand>
</feature>
<feature type="binding site" evidence="9">
    <location>
        <position position="207"/>
    </location>
    <ligand>
        <name>NADPH</name>
        <dbReference type="ChEBI" id="CHEBI:57783"/>
    </ligand>
</feature>
<evidence type="ECO:0000259" key="11">
    <source>
        <dbReference type="Pfam" id="PF08436"/>
    </source>
</evidence>
<dbReference type="Pfam" id="PF02670">
    <property type="entry name" value="DXP_reductoisom"/>
    <property type="match status" value="1"/>
</dbReference>
<dbReference type="NCBIfam" id="NF009114">
    <property type="entry name" value="PRK12464.1"/>
    <property type="match status" value="1"/>
</dbReference>
<feature type="binding site" evidence="9">
    <location>
        <position position="14"/>
    </location>
    <ligand>
        <name>NADPH</name>
        <dbReference type="ChEBI" id="CHEBI:57783"/>
    </ligand>
</feature>
<evidence type="ECO:0000256" key="7">
    <source>
        <dbReference type="ARBA" id="ARBA00023229"/>
    </source>
</evidence>
<dbReference type="Gene3D" id="1.10.1740.10">
    <property type="match status" value="1"/>
</dbReference>
<evidence type="ECO:0000259" key="12">
    <source>
        <dbReference type="Pfam" id="PF13288"/>
    </source>
</evidence>
<evidence type="ECO:0000256" key="3">
    <source>
        <dbReference type="ARBA" id="ARBA00022723"/>
    </source>
</evidence>
<organism evidence="13 14">
    <name type="scientific">Desulforhabdus amnigena</name>
    <dbReference type="NCBI Taxonomy" id="40218"/>
    <lineage>
        <taxon>Bacteria</taxon>
        <taxon>Pseudomonadati</taxon>
        <taxon>Thermodesulfobacteriota</taxon>
        <taxon>Syntrophobacteria</taxon>
        <taxon>Syntrophobacterales</taxon>
        <taxon>Syntrophobacteraceae</taxon>
        <taxon>Desulforhabdus</taxon>
    </lineage>
</organism>
<feature type="binding site" evidence="9">
    <location>
        <position position="127"/>
    </location>
    <ligand>
        <name>1-deoxy-D-xylulose 5-phosphate</name>
        <dbReference type="ChEBI" id="CHEBI:57792"/>
    </ligand>
</feature>
<sequence length="391" mass="42794">MNQKNLTILGCTGSIGVSTLEVVRQFPDRFEVAALAAGRNITLLREQIEEFCPRLVSVMDEELADKLSQSLRDLNTPPQIVFGPEGYKRVATIPEAEMLVSAMVGAAGLLPTLAAIEAGKHIALANKETLVIAGEIVMALAAEKNVRILPVDSEHSAIFQSLQGNHRSALKRILLTASGGPFFNKGAEELEKVTPEAALCHPNWSMGRKITIDSATLMNKGLEVIEARWLFDVPVDQIAVHIHPESIIHSMVEYIDGSVIAQLGMPDMKIPIAYALSYPDRIPVQGPHLDLFRLGKLTFYPPDMEKFPCLRLAYDASKKGSTLPAVLNAANEVAVHSFLDGQIGFSDIPYLIETTMNKHKASGSLTLERIIEADRWAREEAGRLAQSLSKR</sequence>
<comment type="caution">
    <text evidence="13">The sequence shown here is derived from an EMBL/GenBank/DDBJ whole genome shotgun (WGS) entry which is preliminary data.</text>
</comment>
<feature type="binding site" evidence="9">
    <location>
        <position position="154"/>
    </location>
    <ligand>
        <name>1-deoxy-D-xylulose 5-phosphate</name>
        <dbReference type="ChEBI" id="CHEBI:57792"/>
    </ligand>
</feature>
<dbReference type="InterPro" id="IPR003821">
    <property type="entry name" value="DXP_reductoisomerase"/>
</dbReference>
<feature type="binding site" evidence="9">
    <location>
        <position position="154"/>
    </location>
    <ligand>
        <name>Mn(2+)</name>
        <dbReference type="ChEBI" id="CHEBI:29035"/>
    </ligand>
</feature>
<feature type="binding site" evidence="9">
    <location>
        <position position="219"/>
    </location>
    <ligand>
        <name>1-deoxy-D-xylulose 5-phosphate</name>
        <dbReference type="ChEBI" id="CHEBI:57792"/>
    </ligand>
</feature>
<proteinExistence type="inferred from homology"/>
<feature type="binding site" evidence="9">
    <location>
        <position position="128"/>
    </location>
    <ligand>
        <name>NADPH</name>
        <dbReference type="ChEBI" id="CHEBI:57783"/>
    </ligand>
</feature>
<dbReference type="AlphaFoldDB" id="A0A9W6L7S3"/>
<dbReference type="GO" id="GO:0030604">
    <property type="term" value="F:1-deoxy-D-xylulose-5-phosphate reductoisomerase activity"/>
    <property type="evidence" value="ECO:0007669"/>
    <property type="project" value="UniProtKB-UniRule"/>
</dbReference>
<dbReference type="SUPFAM" id="SSF51735">
    <property type="entry name" value="NAD(P)-binding Rossmann-fold domains"/>
    <property type="match status" value="1"/>
</dbReference>
<feature type="binding site" evidence="9">
    <location>
        <position position="153"/>
    </location>
    <ligand>
        <name>1-deoxy-D-xylulose 5-phosphate</name>
        <dbReference type="ChEBI" id="CHEBI:57792"/>
    </ligand>
</feature>
<dbReference type="EC" id="1.1.1.267" evidence="9"/>
<dbReference type="FunFam" id="3.40.50.720:FF:000045">
    <property type="entry name" value="1-deoxy-D-xylulose 5-phosphate reductoisomerase"/>
    <property type="match status" value="1"/>
</dbReference>
<evidence type="ECO:0000256" key="5">
    <source>
        <dbReference type="ARBA" id="ARBA00023002"/>
    </source>
</evidence>
<name>A0A9W6L7S3_9BACT</name>
<dbReference type="InterPro" id="IPR026877">
    <property type="entry name" value="DXPR_C"/>
</dbReference>
<dbReference type="Pfam" id="PF08436">
    <property type="entry name" value="DXP_redisom_C"/>
    <property type="match status" value="1"/>
</dbReference>
<feature type="binding site" evidence="9">
    <location>
        <position position="39"/>
    </location>
    <ligand>
        <name>NADPH</name>
        <dbReference type="ChEBI" id="CHEBI:57783"/>
    </ligand>
</feature>
<dbReference type="SUPFAM" id="SSF55347">
    <property type="entry name" value="Glyceraldehyde-3-phosphate dehydrogenase-like, C-terminal domain"/>
    <property type="match status" value="1"/>
</dbReference>
<gene>
    <name evidence="9 13" type="primary">dxr</name>
    <name evidence="13" type="ORF">DAMNIGENAA_23500</name>
</gene>
<comment type="similarity">
    <text evidence="2 9">Belongs to the DXR family.</text>
</comment>
<dbReference type="InterPro" id="IPR013644">
    <property type="entry name" value="DXP_reductoisomerase_C"/>
</dbReference>
<dbReference type="InterPro" id="IPR013512">
    <property type="entry name" value="DXP_reductoisomerase_N"/>
</dbReference>
<dbReference type="Proteomes" id="UP001144372">
    <property type="component" value="Unassembled WGS sequence"/>
</dbReference>
<feature type="domain" description="1-deoxy-D-xylulose 5-phosphate reductoisomerase N-terminal" evidence="10">
    <location>
        <begin position="6"/>
        <end position="134"/>
    </location>
</feature>
<feature type="binding site" evidence="9">
    <location>
        <position position="15"/>
    </location>
    <ligand>
        <name>NADPH</name>
        <dbReference type="ChEBI" id="CHEBI:57783"/>
    </ligand>
</feature>
<reference evidence="13" key="1">
    <citation type="submission" date="2022-12" db="EMBL/GenBank/DDBJ databases">
        <title>Reference genome sequencing for broad-spectrum identification of bacterial and archaeal isolates by mass spectrometry.</title>
        <authorList>
            <person name="Sekiguchi Y."/>
            <person name="Tourlousse D.M."/>
        </authorList>
    </citation>
    <scope>NUCLEOTIDE SEQUENCE</scope>
    <source>
        <strain evidence="13">ASRB1</strain>
    </source>
</reference>
<feature type="domain" description="1-deoxy-D-xylulose 5-phosphate reductoisomerase C-terminal" evidence="11">
    <location>
        <begin position="148"/>
        <end position="231"/>
    </location>
</feature>
<evidence type="ECO:0000256" key="1">
    <source>
        <dbReference type="ARBA" id="ARBA00005094"/>
    </source>
</evidence>
<evidence type="ECO:0000313" key="13">
    <source>
        <dbReference type="EMBL" id="GLI34917.1"/>
    </source>
</evidence>
<dbReference type="SUPFAM" id="SSF69055">
    <property type="entry name" value="1-deoxy-D-xylulose-5-phosphate reductoisomerase, C-terminal domain"/>
    <property type="match status" value="1"/>
</dbReference>
<comment type="cofactor">
    <cofactor evidence="9">
        <name>Mg(2+)</name>
        <dbReference type="ChEBI" id="CHEBI:18420"/>
    </cofactor>
    <cofactor evidence="9">
        <name>Mn(2+)</name>
        <dbReference type="ChEBI" id="CHEBI:29035"/>
    </cofactor>
</comment>
<comment type="function">
    <text evidence="9">Catalyzes the NADPH-dependent rearrangement and reduction of 1-deoxy-D-xylulose-5-phosphate (DXP) to 2-C-methyl-D-erythritol 4-phosphate (MEP).</text>
</comment>
<dbReference type="GO" id="GO:0051484">
    <property type="term" value="P:isopentenyl diphosphate biosynthetic process, methylerythritol 4-phosphate pathway involved in terpenoid biosynthetic process"/>
    <property type="evidence" value="ECO:0007669"/>
    <property type="project" value="UniProtKB-ARBA"/>
</dbReference>
<feature type="binding site" evidence="9">
    <location>
        <position position="214"/>
    </location>
    <ligand>
        <name>1-deoxy-D-xylulose 5-phosphate</name>
        <dbReference type="ChEBI" id="CHEBI:57792"/>
    </ligand>
</feature>
<feature type="binding site" evidence="9">
    <location>
        <position position="152"/>
    </location>
    <ligand>
        <name>Mn(2+)</name>
        <dbReference type="ChEBI" id="CHEBI:29035"/>
    </ligand>
</feature>
<keyword evidence="9" id="KW-0460">Magnesium</keyword>
<feature type="binding site" evidence="9">
    <location>
        <position position="223"/>
    </location>
    <ligand>
        <name>Mn(2+)</name>
        <dbReference type="ChEBI" id="CHEBI:29035"/>
    </ligand>
</feature>
<dbReference type="EMBL" id="BSDR01000001">
    <property type="protein sequence ID" value="GLI34917.1"/>
    <property type="molecule type" value="Genomic_DNA"/>
</dbReference>
<dbReference type="Pfam" id="PF13288">
    <property type="entry name" value="DXPR_C"/>
    <property type="match status" value="1"/>
</dbReference>
<keyword evidence="7 9" id="KW-0414">Isoprene biosynthesis</keyword>
<feature type="binding site" evidence="9">
    <location>
        <position position="201"/>
    </location>
    <ligand>
        <name>1-deoxy-D-xylulose 5-phosphate</name>
        <dbReference type="ChEBI" id="CHEBI:57792"/>
    </ligand>
</feature>
<feature type="binding site" evidence="9">
    <location>
        <position position="38"/>
    </location>
    <ligand>
        <name>NADPH</name>
        <dbReference type="ChEBI" id="CHEBI:57783"/>
    </ligand>
</feature>
<evidence type="ECO:0000313" key="14">
    <source>
        <dbReference type="Proteomes" id="UP001144372"/>
    </source>
</evidence>
<accession>A0A9W6L7S3</accession>
<comment type="pathway">
    <text evidence="1 9">Isoprenoid biosynthesis; isopentenyl diphosphate biosynthesis via DXP pathway; isopentenyl diphosphate from 1-deoxy-D-xylulose 5-phosphate: step 1/6.</text>
</comment>
<dbReference type="InterPro" id="IPR036169">
    <property type="entry name" value="DXPR_C_sf"/>
</dbReference>
<evidence type="ECO:0000259" key="10">
    <source>
        <dbReference type="Pfam" id="PF02670"/>
    </source>
</evidence>
<dbReference type="RefSeq" id="WP_281794386.1">
    <property type="nucleotide sequence ID" value="NZ_BSDR01000001.1"/>
</dbReference>
<evidence type="ECO:0000256" key="4">
    <source>
        <dbReference type="ARBA" id="ARBA00022857"/>
    </source>
</evidence>
<dbReference type="Gene3D" id="3.40.50.720">
    <property type="entry name" value="NAD(P)-binding Rossmann-like Domain"/>
    <property type="match status" value="1"/>
</dbReference>
<feature type="binding site" evidence="9">
    <location>
        <position position="13"/>
    </location>
    <ligand>
        <name>NADPH</name>
        <dbReference type="ChEBI" id="CHEBI:57783"/>
    </ligand>
</feature>
<comment type="catalytic activity">
    <reaction evidence="8">
        <text>2-C-methyl-D-erythritol 4-phosphate + NADP(+) = 1-deoxy-D-xylulose 5-phosphate + NADPH + H(+)</text>
        <dbReference type="Rhea" id="RHEA:13717"/>
        <dbReference type="ChEBI" id="CHEBI:15378"/>
        <dbReference type="ChEBI" id="CHEBI:57783"/>
        <dbReference type="ChEBI" id="CHEBI:57792"/>
        <dbReference type="ChEBI" id="CHEBI:58262"/>
        <dbReference type="ChEBI" id="CHEBI:58349"/>
        <dbReference type="EC" id="1.1.1.267"/>
    </reaction>
    <physiologicalReaction direction="right-to-left" evidence="8">
        <dbReference type="Rhea" id="RHEA:13719"/>
    </physiologicalReaction>
</comment>
<keyword evidence="4 9" id="KW-0521">NADP</keyword>
<dbReference type="NCBIfam" id="TIGR00243">
    <property type="entry name" value="Dxr"/>
    <property type="match status" value="1"/>
</dbReference>
<dbReference type="HAMAP" id="MF_00183">
    <property type="entry name" value="DXP_reductoisom"/>
    <property type="match status" value="1"/>
</dbReference>